<accession>A0A4Z1G5N8</accession>
<comment type="caution">
    <text evidence="2">The sequence shown here is derived from an EMBL/GenBank/DDBJ whole genome shotgun (WGS) entry which is preliminary data.</text>
</comment>
<keyword evidence="3" id="KW-1185">Reference proteome</keyword>
<feature type="compositionally biased region" description="Basic residues" evidence="1">
    <location>
        <begin position="129"/>
        <end position="142"/>
    </location>
</feature>
<dbReference type="EMBL" id="PQXK01000329">
    <property type="protein sequence ID" value="TGO32314.1"/>
    <property type="molecule type" value="Genomic_DNA"/>
</dbReference>
<feature type="region of interest" description="Disordered" evidence="1">
    <location>
        <begin position="117"/>
        <end position="142"/>
    </location>
</feature>
<proteinExistence type="predicted"/>
<protein>
    <submittedName>
        <fullName evidence="2">Uncharacterized protein</fullName>
    </submittedName>
</protein>
<sequence length="142" mass="16249">MGTEIPKIASKFLPVATAEWDDDIDKIQITNDPKIWEEMSRLAWPTNSLIPLLLEARKFREEGRIEEAIEVIKRLKSTQMIRKIEQQEESRSKGDGDAQGEGWLIVDAMTVVDEMSEMNRNFKGDDSTKRHKAEKGSGKCKK</sequence>
<organism evidence="2 3">
    <name type="scientific">Botrytis hyacinthi</name>
    <dbReference type="NCBI Taxonomy" id="278943"/>
    <lineage>
        <taxon>Eukaryota</taxon>
        <taxon>Fungi</taxon>
        <taxon>Dikarya</taxon>
        <taxon>Ascomycota</taxon>
        <taxon>Pezizomycotina</taxon>
        <taxon>Leotiomycetes</taxon>
        <taxon>Helotiales</taxon>
        <taxon>Sclerotiniaceae</taxon>
        <taxon>Botrytis</taxon>
    </lineage>
</organism>
<dbReference type="Proteomes" id="UP000297814">
    <property type="component" value="Unassembled WGS sequence"/>
</dbReference>
<dbReference type="AlphaFoldDB" id="A0A4Z1G5N8"/>
<evidence type="ECO:0000313" key="2">
    <source>
        <dbReference type="EMBL" id="TGO32314.1"/>
    </source>
</evidence>
<evidence type="ECO:0000256" key="1">
    <source>
        <dbReference type="SAM" id="MobiDB-lite"/>
    </source>
</evidence>
<evidence type="ECO:0000313" key="3">
    <source>
        <dbReference type="Proteomes" id="UP000297814"/>
    </source>
</evidence>
<gene>
    <name evidence="2" type="ORF">BHYA_0329g00060</name>
</gene>
<reference evidence="2 3" key="1">
    <citation type="submission" date="2017-12" db="EMBL/GenBank/DDBJ databases">
        <title>Comparative genomics of Botrytis spp.</title>
        <authorList>
            <person name="Valero-Jimenez C.A."/>
            <person name="Tapia P."/>
            <person name="Veloso J."/>
            <person name="Silva-Moreno E."/>
            <person name="Staats M."/>
            <person name="Valdes J.H."/>
            <person name="Van Kan J.A.L."/>
        </authorList>
    </citation>
    <scope>NUCLEOTIDE SEQUENCE [LARGE SCALE GENOMIC DNA]</scope>
    <source>
        <strain evidence="2 3">Bh0001</strain>
    </source>
</reference>
<name>A0A4Z1G5N8_9HELO</name>